<dbReference type="Proteomes" id="UP000499080">
    <property type="component" value="Unassembled WGS sequence"/>
</dbReference>
<sequence length="74" mass="8243">MKHYLSSGVISIACDVVKVIVVAARVIVRARHGNHRMPSPDEDDILATMNTVLHIIISMYTFLLQKGSFMVTQC</sequence>
<feature type="non-terminal residue" evidence="2">
    <location>
        <position position="74"/>
    </location>
</feature>
<comment type="caution">
    <text evidence="2">The sequence shown here is derived from an EMBL/GenBank/DDBJ whole genome shotgun (WGS) entry which is preliminary data.</text>
</comment>
<gene>
    <name evidence="2" type="ORF">AVEN_132808_1</name>
</gene>
<protein>
    <submittedName>
        <fullName evidence="2">Uncharacterized protein</fullName>
    </submittedName>
</protein>
<dbReference type="AlphaFoldDB" id="A0A4Y2WJK3"/>
<proteinExistence type="predicted"/>
<keyword evidence="1" id="KW-0472">Membrane</keyword>
<organism evidence="2 3">
    <name type="scientific">Araneus ventricosus</name>
    <name type="common">Orbweaver spider</name>
    <name type="synonym">Epeira ventricosa</name>
    <dbReference type="NCBI Taxonomy" id="182803"/>
    <lineage>
        <taxon>Eukaryota</taxon>
        <taxon>Metazoa</taxon>
        <taxon>Ecdysozoa</taxon>
        <taxon>Arthropoda</taxon>
        <taxon>Chelicerata</taxon>
        <taxon>Arachnida</taxon>
        <taxon>Araneae</taxon>
        <taxon>Araneomorphae</taxon>
        <taxon>Entelegynae</taxon>
        <taxon>Araneoidea</taxon>
        <taxon>Araneidae</taxon>
        <taxon>Araneus</taxon>
    </lineage>
</organism>
<keyword evidence="1" id="KW-0812">Transmembrane</keyword>
<accession>A0A4Y2WJK3</accession>
<evidence type="ECO:0000313" key="2">
    <source>
        <dbReference type="EMBL" id="GBO37683.1"/>
    </source>
</evidence>
<evidence type="ECO:0000313" key="3">
    <source>
        <dbReference type="Proteomes" id="UP000499080"/>
    </source>
</evidence>
<feature type="transmembrane region" description="Helical" evidence="1">
    <location>
        <begin position="45"/>
        <end position="63"/>
    </location>
</feature>
<keyword evidence="3" id="KW-1185">Reference proteome</keyword>
<keyword evidence="1" id="KW-1133">Transmembrane helix</keyword>
<dbReference type="EMBL" id="BGPR01062215">
    <property type="protein sequence ID" value="GBO37683.1"/>
    <property type="molecule type" value="Genomic_DNA"/>
</dbReference>
<name>A0A4Y2WJK3_ARAVE</name>
<reference evidence="2 3" key="1">
    <citation type="journal article" date="2019" name="Sci. Rep.">
        <title>Orb-weaving spider Araneus ventricosus genome elucidates the spidroin gene catalogue.</title>
        <authorList>
            <person name="Kono N."/>
            <person name="Nakamura H."/>
            <person name="Ohtoshi R."/>
            <person name="Moran D.A.P."/>
            <person name="Shinohara A."/>
            <person name="Yoshida Y."/>
            <person name="Fujiwara M."/>
            <person name="Mori M."/>
            <person name="Tomita M."/>
            <person name="Arakawa K."/>
        </authorList>
    </citation>
    <scope>NUCLEOTIDE SEQUENCE [LARGE SCALE GENOMIC DNA]</scope>
</reference>
<evidence type="ECO:0000256" key="1">
    <source>
        <dbReference type="SAM" id="Phobius"/>
    </source>
</evidence>
<feature type="transmembrane region" description="Helical" evidence="1">
    <location>
        <begin position="6"/>
        <end position="24"/>
    </location>
</feature>